<keyword evidence="2" id="KW-1185">Reference proteome</keyword>
<dbReference type="RefSeq" id="WP_060929145.1">
    <property type="nucleotide sequence ID" value="NZ_KQ955265.1"/>
</dbReference>
<accession>A0A133KG94</accession>
<dbReference type="AlphaFoldDB" id="A0A133KG94"/>
<protein>
    <submittedName>
        <fullName evidence="1">Uncharacterized protein</fullName>
    </submittedName>
</protein>
<comment type="caution">
    <text evidence="1">The sequence shown here is derived from an EMBL/GenBank/DDBJ whole genome shotgun (WGS) entry which is preliminary data.</text>
</comment>
<gene>
    <name evidence="1" type="ORF">HMPREF3200_00614</name>
</gene>
<evidence type="ECO:0000313" key="1">
    <source>
        <dbReference type="EMBL" id="KWZ78602.1"/>
    </source>
</evidence>
<dbReference type="EMBL" id="LRPM01000022">
    <property type="protein sequence ID" value="KWZ78602.1"/>
    <property type="molecule type" value="Genomic_DNA"/>
</dbReference>
<organism evidence="1 2">
    <name type="scientific">Anaerococcus tetradius</name>
    <dbReference type="NCBI Taxonomy" id="33036"/>
    <lineage>
        <taxon>Bacteria</taxon>
        <taxon>Bacillati</taxon>
        <taxon>Bacillota</taxon>
        <taxon>Tissierellia</taxon>
        <taxon>Tissierellales</taxon>
        <taxon>Peptoniphilaceae</taxon>
        <taxon>Anaerococcus</taxon>
    </lineage>
</organism>
<dbReference type="Proteomes" id="UP000070383">
    <property type="component" value="Unassembled WGS sequence"/>
</dbReference>
<dbReference type="STRING" id="33036.HMPREF3200_00614"/>
<reference evidence="2" key="1">
    <citation type="submission" date="2016-01" db="EMBL/GenBank/DDBJ databases">
        <authorList>
            <person name="Mitreva M."/>
            <person name="Pepin K.H."/>
            <person name="Mihindukulasuriya K.A."/>
            <person name="Fulton R."/>
            <person name="Fronick C."/>
            <person name="O'Laughlin M."/>
            <person name="Miner T."/>
            <person name="Herter B."/>
            <person name="Rosa B.A."/>
            <person name="Cordes M."/>
            <person name="Tomlinson C."/>
            <person name="Wollam A."/>
            <person name="Palsikar V.B."/>
            <person name="Mardis E.R."/>
            <person name="Wilson R.K."/>
        </authorList>
    </citation>
    <scope>NUCLEOTIDE SEQUENCE [LARGE SCALE GENOMIC DNA]</scope>
    <source>
        <strain evidence="2">MJR8151</strain>
    </source>
</reference>
<dbReference type="PATRIC" id="fig|33036.3.peg.611"/>
<sequence length="68" mass="8066">MTEKRKRRTSNPRTEYIGIRVTKDEKEEINNIADRLELTLTDTLIEGAKALDEKYRLIKNIRKDFTNV</sequence>
<evidence type="ECO:0000313" key="2">
    <source>
        <dbReference type="Proteomes" id="UP000070383"/>
    </source>
</evidence>
<proteinExistence type="predicted"/>
<name>A0A133KG94_9FIRM</name>